<evidence type="ECO:0000313" key="5">
    <source>
        <dbReference type="EMBL" id="AQS85736.1"/>
    </source>
</evidence>
<dbReference type="SUPFAM" id="SSF56935">
    <property type="entry name" value="Porins"/>
    <property type="match status" value="1"/>
</dbReference>
<dbReference type="GO" id="GO:0009279">
    <property type="term" value="C:cell outer membrane"/>
    <property type="evidence" value="ECO:0007669"/>
    <property type="project" value="UniProtKB-SubCell"/>
</dbReference>
<keyword evidence="3" id="KW-0998">Cell outer membrane</keyword>
<protein>
    <recommendedName>
        <fullName evidence="4">TonB-dependent receptor-like beta-barrel domain-containing protein</fullName>
    </recommendedName>
</protein>
<name>A0A1U9KJ00_ACEAC</name>
<dbReference type="Gene3D" id="2.40.170.20">
    <property type="entry name" value="TonB-dependent receptor, beta-barrel domain"/>
    <property type="match status" value="1"/>
</dbReference>
<evidence type="ECO:0000259" key="4">
    <source>
        <dbReference type="Pfam" id="PF00593"/>
    </source>
</evidence>
<keyword evidence="2" id="KW-0472">Membrane</keyword>
<sequence length="176" mass="19652">MALLFPDRHNERDGDLRPQRLALHQHYPALPLCFSFLVGRPSTDLSFAKARYQARNLASYGIDGHHVTNAPSFVWSFGIIADHGPWYGGLQVRWPGGYPLVEDNSLRSKGYQEVNLNISYRFTKTLKLEASVFNAHAYAAQYAYDYRLRPASAAQSGATGHPIKPISARSAVQYGV</sequence>
<dbReference type="Proteomes" id="UP000188937">
    <property type="component" value="Chromosome"/>
</dbReference>
<proteinExistence type="predicted"/>
<reference evidence="5 6" key="1">
    <citation type="submission" date="2016-03" db="EMBL/GenBank/DDBJ databases">
        <title>Acetic acid bacteria sequencing.</title>
        <authorList>
            <person name="Brandt J."/>
            <person name="Jakob F."/>
            <person name="Vogel R.F."/>
        </authorList>
    </citation>
    <scope>NUCLEOTIDE SEQUENCE [LARGE SCALE GENOMIC DNA]</scope>
    <source>
        <strain evidence="5 6">TMW2.1153</strain>
    </source>
</reference>
<keyword evidence="6" id="KW-1185">Reference proteome</keyword>
<evidence type="ECO:0000256" key="3">
    <source>
        <dbReference type="ARBA" id="ARBA00023237"/>
    </source>
</evidence>
<dbReference type="InterPro" id="IPR000531">
    <property type="entry name" value="Beta-barrel_TonB"/>
</dbReference>
<dbReference type="KEGG" id="aace:A0U92_14230"/>
<dbReference type="InterPro" id="IPR036942">
    <property type="entry name" value="Beta-barrel_TonB_sf"/>
</dbReference>
<dbReference type="Pfam" id="PF00593">
    <property type="entry name" value="TonB_dep_Rec_b-barrel"/>
    <property type="match status" value="1"/>
</dbReference>
<comment type="subcellular location">
    <subcellularLocation>
        <location evidence="1">Cell outer membrane</location>
    </subcellularLocation>
</comment>
<dbReference type="AlphaFoldDB" id="A0A1U9KJ00"/>
<accession>A0A1U9KJ00</accession>
<dbReference type="RefSeq" id="WP_236748167.1">
    <property type="nucleotide sequence ID" value="NZ_CP014692.1"/>
</dbReference>
<dbReference type="EMBL" id="CP014692">
    <property type="protein sequence ID" value="AQS85736.1"/>
    <property type="molecule type" value="Genomic_DNA"/>
</dbReference>
<organism evidence="5 6">
    <name type="scientific">Acetobacter aceti</name>
    <dbReference type="NCBI Taxonomy" id="435"/>
    <lineage>
        <taxon>Bacteria</taxon>
        <taxon>Pseudomonadati</taxon>
        <taxon>Pseudomonadota</taxon>
        <taxon>Alphaproteobacteria</taxon>
        <taxon>Acetobacterales</taxon>
        <taxon>Acetobacteraceae</taxon>
        <taxon>Acetobacter</taxon>
        <taxon>Acetobacter subgen. Acetobacter</taxon>
    </lineage>
</organism>
<feature type="domain" description="TonB-dependent receptor-like beta-barrel" evidence="4">
    <location>
        <begin position="53"/>
        <end position="134"/>
    </location>
</feature>
<evidence type="ECO:0000256" key="1">
    <source>
        <dbReference type="ARBA" id="ARBA00004442"/>
    </source>
</evidence>
<gene>
    <name evidence="5" type="ORF">A0U92_14230</name>
</gene>
<evidence type="ECO:0000256" key="2">
    <source>
        <dbReference type="ARBA" id="ARBA00023136"/>
    </source>
</evidence>
<evidence type="ECO:0000313" key="6">
    <source>
        <dbReference type="Proteomes" id="UP000188937"/>
    </source>
</evidence>